<accession>A0ABQ0AHB9</accession>
<keyword evidence="2" id="KW-1185">Reference proteome</keyword>
<name>A0ABQ0AHB9_9RHOB</name>
<evidence type="ECO:0000313" key="2">
    <source>
        <dbReference type="Proteomes" id="UP001441944"/>
    </source>
</evidence>
<organism evidence="1 2">
    <name type="scientific">Pseudophaeobacter arcticus</name>
    <dbReference type="NCBI Taxonomy" id="385492"/>
    <lineage>
        <taxon>Bacteria</taxon>
        <taxon>Pseudomonadati</taxon>
        <taxon>Pseudomonadota</taxon>
        <taxon>Alphaproteobacteria</taxon>
        <taxon>Rhodobacterales</taxon>
        <taxon>Paracoccaceae</taxon>
        <taxon>Pseudophaeobacter</taxon>
    </lineage>
</organism>
<reference evidence="1 2" key="1">
    <citation type="submission" date="2024-04" db="EMBL/GenBank/DDBJ databases">
        <title>Draft genome sequence of Pseudophaeobacter arcticus NBRC 116598.</title>
        <authorList>
            <person name="Miyakawa T."/>
            <person name="Kusuya Y."/>
            <person name="Miura T."/>
        </authorList>
    </citation>
    <scope>NUCLEOTIDE SEQUENCE [LARGE SCALE GENOMIC DNA]</scope>
    <source>
        <strain evidence="1 2">SU-CL00105</strain>
    </source>
</reference>
<dbReference type="Proteomes" id="UP001441944">
    <property type="component" value="Unassembled WGS sequence"/>
</dbReference>
<proteinExistence type="predicted"/>
<protein>
    <submittedName>
        <fullName evidence="1">Uncharacterized protein</fullName>
    </submittedName>
</protein>
<dbReference type="EMBL" id="BAABWU010000002">
    <property type="protein sequence ID" value="GAA6195255.1"/>
    <property type="molecule type" value="Genomic_DNA"/>
</dbReference>
<dbReference type="RefSeq" id="WP_353397130.1">
    <property type="nucleotide sequence ID" value="NZ_BAABWU010000002.1"/>
</dbReference>
<gene>
    <name evidence="1" type="ORF">NBRC116598_06990</name>
</gene>
<evidence type="ECO:0000313" key="1">
    <source>
        <dbReference type="EMBL" id="GAA6195255.1"/>
    </source>
</evidence>
<sequence>MSIRKTLGILVFSIQAVVAVDYNMQSQKAGLGPGELSMKDYAAIVQKRYETKPADRIATAGQRDRLWQQAAGLGSAIDARFPGAADVADADVAAQEQAPASVCIRRGTTLDCQ</sequence>
<comment type="caution">
    <text evidence="1">The sequence shown here is derived from an EMBL/GenBank/DDBJ whole genome shotgun (WGS) entry which is preliminary data.</text>
</comment>